<evidence type="ECO:0000256" key="2">
    <source>
        <dbReference type="ARBA" id="ARBA00023158"/>
    </source>
</evidence>
<feature type="coiled-coil region" evidence="3">
    <location>
        <begin position="289"/>
        <end position="482"/>
    </location>
</feature>
<feature type="domain" description="Factor of DNA methylation 1-5/IDN2" evidence="6">
    <location>
        <begin position="521"/>
        <end position="647"/>
    </location>
</feature>
<evidence type="ECO:0000313" key="8">
    <source>
        <dbReference type="EMBL" id="KAG0579873.1"/>
    </source>
</evidence>
<evidence type="ECO:0000256" key="4">
    <source>
        <dbReference type="SAM" id="MobiDB-lite"/>
    </source>
</evidence>
<keyword evidence="9" id="KW-1185">Reference proteome</keyword>
<reference evidence="8" key="1">
    <citation type="submission" date="2020-06" db="EMBL/GenBank/DDBJ databases">
        <title>WGS assembly of Ceratodon purpureus strain R40.</title>
        <authorList>
            <person name="Carey S.B."/>
            <person name="Jenkins J."/>
            <person name="Shu S."/>
            <person name="Lovell J.T."/>
            <person name="Sreedasyam A."/>
            <person name="Maumus F."/>
            <person name="Tiley G.P."/>
            <person name="Fernandez-Pozo N."/>
            <person name="Barry K."/>
            <person name="Chen C."/>
            <person name="Wang M."/>
            <person name="Lipzen A."/>
            <person name="Daum C."/>
            <person name="Saski C.A."/>
            <person name="Payton A.C."/>
            <person name="Mcbreen J.C."/>
            <person name="Conrad R.E."/>
            <person name="Kollar L.M."/>
            <person name="Olsson S."/>
            <person name="Huttunen S."/>
            <person name="Landis J.B."/>
            <person name="Wickett N.J."/>
            <person name="Johnson M.G."/>
            <person name="Rensing S.A."/>
            <person name="Grimwood J."/>
            <person name="Schmutz J."/>
            <person name="Mcdaniel S.F."/>
        </authorList>
    </citation>
    <scope>NUCLEOTIDE SEQUENCE</scope>
    <source>
        <strain evidence="8">R40</strain>
    </source>
</reference>
<dbReference type="InterPro" id="IPR045177">
    <property type="entry name" value="FDM1-5/IDN2"/>
</dbReference>
<keyword evidence="1 3" id="KW-0175">Coiled coil</keyword>
<dbReference type="InterPro" id="IPR005379">
    <property type="entry name" value="FDM1-5/IDN2_XH"/>
</dbReference>
<feature type="compositionally biased region" description="Basic and acidic residues" evidence="4">
    <location>
        <begin position="654"/>
        <end position="666"/>
    </location>
</feature>
<dbReference type="PANTHER" id="PTHR21596:SF3">
    <property type="entry name" value="FACTOR OF DNA METHYLATION 1-RELATED"/>
    <property type="match status" value="1"/>
</dbReference>
<dbReference type="Gene3D" id="3.30.70.2890">
    <property type="entry name" value="XS domain"/>
    <property type="match status" value="1"/>
</dbReference>
<keyword evidence="2" id="KW-0943">RNA-mediated gene silencing</keyword>
<feature type="compositionally biased region" description="Basic residues" evidence="4">
    <location>
        <begin position="672"/>
        <end position="685"/>
    </location>
</feature>
<dbReference type="Pfam" id="PF03470">
    <property type="entry name" value="zf-XS"/>
    <property type="match status" value="1"/>
</dbReference>
<dbReference type="EMBL" id="CM026424">
    <property type="protein sequence ID" value="KAG0579873.1"/>
    <property type="molecule type" value="Genomic_DNA"/>
</dbReference>
<protein>
    <submittedName>
        <fullName evidence="8">Uncharacterized protein</fullName>
    </submittedName>
</protein>
<feature type="domain" description="Zinc finger-XS" evidence="7">
    <location>
        <begin position="41"/>
        <end position="81"/>
    </location>
</feature>
<evidence type="ECO:0000259" key="7">
    <source>
        <dbReference type="Pfam" id="PF03470"/>
    </source>
</evidence>
<dbReference type="Pfam" id="PF03468">
    <property type="entry name" value="XS"/>
    <property type="match status" value="1"/>
</dbReference>
<accession>A0A8T0IBL4</accession>
<dbReference type="PANTHER" id="PTHR21596">
    <property type="entry name" value="RIBONUCLEASE P SUBUNIT P38"/>
    <property type="match status" value="1"/>
</dbReference>
<gene>
    <name evidence="8" type="ORF">KC19_4G130400</name>
</gene>
<evidence type="ECO:0000259" key="5">
    <source>
        <dbReference type="Pfam" id="PF03468"/>
    </source>
</evidence>
<dbReference type="Proteomes" id="UP000822688">
    <property type="component" value="Chromosome 4"/>
</dbReference>
<sequence length="685" mass="79473">MGDSDSEEHDSDEVNEAFEEAKAGLQGGTLTCFNSNGTYRCPFSPGRKKQDYKYNDLHQHAVGVGKGNRGPVAVGRHRALVAYLDSKHMAGRAQPQAERRVYLQQDIPPRLDCEDKRVYPWMGILQNIDNHTRRSEDGFRTGAGAAAIKEKLKAFNPESVKVLYDVRGHQGVAVIQFRSSIDGYKDAEAFENSFFFKRRGREDFEKDNPTKCGTHLYGWMATKKDVEGGSKLLIDHLKSYGDLKSLPDIVRELEEIADQQVQKLKKVVIKNEGVLQVTAEANWGLSNKVDYVTAQREQAEHEKQKLIQDHKKELEDLQQEARSAEEDHDRNMRIYRSQIERRMRELEMKSAELETLKLENEAEKAEKQETERLLAWYKGQAKHQENQIVQHIELIEKHKKENENLENKMQEERKKLQERHRRELQSRRITEQLETEKAKKAEVLEAKIQETDKEKEEYVKKIAELEAKLEDLKDNEDCAYKLVNQMTIRERQVIDEFEEARATVMQSQLLSVYGTAEIGVKNMGELNTEGWYEVCKNKFKSPGAFQHWVSELDGKLRTHDFRPFKTVPDGKSGNNKYAVDEDDATLTELRNKYGRVVADAVGAAALEIENWNSSGRYIIRIPWDFIENKKASMSKLFQLYAKVLKKKDEELKEKDEELKEKDHQLKELINTQKRRKRRTQHASHP</sequence>
<dbReference type="InterPro" id="IPR005381">
    <property type="entry name" value="Znf-XS_domain"/>
</dbReference>
<evidence type="ECO:0000313" key="9">
    <source>
        <dbReference type="Proteomes" id="UP000822688"/>
    </source>
</evidence>
<dbReference type="GO" id="GO:0080188">
    <property type="term" value="P:gene silencing by siRNA-directed DNA methylation"/>
    <property type="evidence" value="ECO:0007669"/>
    <property type="project" value="InterPro"/>
</dbReference>
<evidence type="ECO:0000256" key="3">
    <source>
        <dbReference type="SAM" id="Coils"/>
    </source>
</evidence>
<comment type="caution">
    <text evidence="8">The sequence shown here is derived from an EMBL/GenBank/DDBJ whole genome shotgun (WGS) entry which is preliminary data.</text>
</comment>
<dbReference type="InterPro" id="IPR005380">
    <property type="entry name" value="XS_domain"/>
</dbReference>
<feature type="domain" description="XS" evidence="5">
    <location>
        <begin position="114"/>
        <end position="227"/>
    </location>
</feature>
<name>A0A8T0IBL4_CERPU</name>
<dbReference type="Pfam" id="PF03469">
    <property type="entry name" value="XH"/>
    <property type="match status" value="1"/>
</dbReference>
<feature type="region of interest" description="Disordered" evidence="4">
    <location>
        <begin position="654"/>
        <end position="685"/>
    </location>
</feature>
<proteinExistence type="predicted"/>
<dbReference type="AlphaFoldDB" id="A0A8T0IBL4"/>
<organism evidence="8 9">
    <name type="scientific">Ceratodon purpureus</name>
    <name type="common">Fire moss</name>
    <name type="synonym">Dicranum purpureum</name>
    <dbReference type="NCBI Taxonomy" id="3225"/>
    <lineage>
        <taxon>Eukaryota</taxon>
        <taxon>Viridiplantae</taxon>
        <taxon>Streptophyta</taxon>
        <taxon>Embryophyta</taxon>
        <taxon>Bryophyta</taxon>
        <taxon>Bryophytina</taxon>
        <taxon>Bryopsida</taxon>
        <taxon>Dicranidae</taxon>
        <taxon>Pseudoditrichales</taxon>
        <taxon>Ditrichaceae</taxon>
        <taxon>Ceratodon</taxon>
    </lineage>
</organism>
<evidence type="ECO:0000256" key="1">
    <source>
        <dbReference type="ARBA" id="ARBA00023054"/>
    </source>
</evidence>
<dbReference type="InterPro" id="IPR038588">
    <property type="entry name" value="XS_domain_sf"/>
</dbReference>
<evidence type="ECO:0000259" key="6">
    <source>
        <dbReference type="Pfam" id="PF03469"/>
    </source>
</evidence>